<dbReference type="GO" id="GO:0042147">
    <property type="term" value="P:retrograde transport, endosome to Golgi"/>
    <property type="evidence" value="ECO:0007669"/>
    <property type="project" value="TreeGrafter"/>
</dbReference>
<reference evidence="4" key="1">
    <citation type="submission" date="2025-08" db="UniProtKB">
        <authorList>
            <consortium name="RefSeq"/>
        </authorList>
    </citation>
    <scope>IDENTIFICATION</scope>
    <source>
        <strain evidence="4">11010-0011.00</strain>
        <tissue evidence="4">Whole body</tissue>
    </source>
</reference>
<dbReference type="CDD" id="cd13288">
    <property type="entry name" value="PH_Ses"/>
    <property type="match status" value="1"/>
</dbReference>
<dbReference type="InterPro" id="IPR045188">
    <property type="entry name" value="Boi1/Boi2-like"/>
</dbReference>
<gene>
    <name evidence="4" type="primary">LOC115626336</name>
</gene>
<dbReference type="GO" id="GO:0055037">
    <property type="term" value="C:recycling endosome"/>
    <property type="evidence" value="ECO:0007669"/>
    <property type="project" value="TreeGrafter"/>
</dbReference>
<dbReference type="GeneID" id="115626336"/>
<dbReference type="CTD" id="33849"/>
<name>A0A6J2TLT2_DROLE</name>
<dbReference type="GO" id="GO:0005829">
    <property type="term" value="C:cytosol"/>
    <property type="evidence" value="ECO:0007669"/>
    <property type="project" value="GOC"/>
</dbReference>
<dbReference type="FunFam" id="2.30.29.30:FF:000378">
    <property type="entry name" value="Uncharacterized protein, isoform A"/>
    <property type="match status" value="1"/>
</dbReference>
<proteinExistence type="predicted"/>
<accession>A0A6J2TLT2</accession>
<feature type="domain" description="PH" evidence="2">
    <location>
        <begin position="16"/>
        <end position="110"/>
    </location>
</feature>
<dbReference type="PANTHER" id="PTHR22902">
    <property type="entry name" value="SESQUIPEDALIAN"/>
    <property type="match status" value="1"/>
</dbReference>
<dbReference type="GO" id="GO:0001881">
    <property type="term" value="P:receptor recycling"/>
    <property type="evidence" value="ECO:0007669"/>
    <property type="project" value="TreeGrafter"/>
</dbReference>
<dbReference type="RefSeq" id="XP_030377541.1">
    <property type="nucleotide sequence ID" value="XM_030521681.1"/>
</dbReference>
<protein>
    <submittedName>
        <fullName evidence="4">Sesquipedalian-1</fullName>
    </submittedName>
</protein>
<evidence type="ECO:0000313" key="3">
    <source>
        <dbReference type="Proteomes" id="UP000504634"/>
    </source>
</evidence>
<organism evidence="3 4">
    <name type="scientific">Drosophila lebanonensis</name>
    <name type="common">Fruit fly</name>
    <name type="synonym">Scaptodrosophila lebanonensis</name>
    <dbReference type="NCBI Taxonomy" id="7225"/>
    <lineage>
        <taxon>Eukaryota</taxon>
        <taxon>Metazoa</taxon>
        <taxon>Ecdysozoa</taxon>
        <taxon>Arthropoda</taxon>
        <taxon>Hexapoda</taxon>
        <taxon>Insecta</taxon>
        <taxon>Pterygota</taxon>
        <taxon>Neoptera</taxon>
        <taxon>Endopterygota</taxon>
        <taxon>Diptera</taxon>
        <taxon>Brachycera</taxon>
        <taxon>Muscomorpha</taxon>
        <taxon>Ephydroidea</taxon>
        <taxon>Drosophilidae</taxon>
        <taxon>Scaptodrosophila</taxon>
    </lineage>
</organism>
<dbReference type="GO" id="GO:0005769">
    <property type="term" value="C:early endosome"/>
    <property type="evidence" value="ECO:0007669"/>
    <property type="project" value="TreeGrafter"/>
</dbReference>
<dbReference type="InterPro" id="IPR001849">
    <property type="entry name" value="PH_domain"/>
</dbReference>
<dbReference type="GO" id="GO:0007032">
    <property type="term" value="P:endosome organization"/>
    <property type="evidence" value="ECO:0007669"/>
    <property type="project" value="TreeGrafter"/>
</dbReference>
<dbReference type="Gene3D" id="2.30.29.30">
    <property type="entry name" value="Pleckstrin-homology domain (PH domain)/Phosphotyrosine-binding domain (PTB)"/>
    <property type="match status" value="1"/>
</dbReference>
<dbReference type="Pfam" id="PF00169">
    <property type="entry name" value="PH"/>
    <property type="match status" value="1"/>
</dbReference>
<dbReference type="Proteomes" id="UP000504634">
    <property type="component" value="Unplaced"/>
</dbReference>
<dbReference type="SUPFAM" id="SSF50729">
    <property type="entry name" value="PH domain-like"/>
    <property type="match status" value="1"/>
</dbReference>
<sequence>MKINEKNLCVFAKKPPYDMDGFLRKRGEGNRAFQKRYFVLKGNLLFYFETQYDKEPLGLIIVEGCTIELTEDVESYCFEIAFNGNRTYVLATDTQESMEAWMKALTCAGYEYRRAILENLQRKLNELEESKNRAVSATPNARPNPPPRRQNPFDRRAPPLPPDAKSNGKTGVALPSMAFSVEHFGQSLTLDNGNNNNTNCSRTDAGRRSEFFVPAAAVTPIAPTVLPRSNNNNSGKDNKMLQEQRRAKAMAAFKERHAFFNQIVMRDINDYRARLKPLVDI</sequence>
<evidence type="ECO:0000259" key="2">
    <source>
        <dbReference type="PROSITE" id="PS50003"/>
    </source>
</evidence>
<evidence type="ECO:0000256" key="1">
    <source>
        <dbReference type="SAM" id="MobiDB-lite"/>
    </source>
</evidence>
<dbReference type="GO" id="GO:0005802">
    <property type="term" value="C:trans-Golgi network"/>
    <property type="evidence" value="ECO:0007669"/>
    <property type="project" value="TreeGrafter"/>
</dbReference>
<dbReference type="PROSITE" id="PS50003">
    <property type="entry name" value="PH_DOMAIN"/>
    <property type="match status" value="1"/>
</dbReference>
<dbReference type="AlphaFoldDB" id="A0A6J2TLT2"/>
<dbReference type="InterPro" id="IPR011993">
    <property type="entry name" value="PH-like_dom_sf"/>
</dbReference>
<dbReference type="OrthoDB" id="10261837at2759"/>
<keyword evidence="3" id="KW-1185">Reference proteome</keyword>
<dbReference type="SMART" id="SM00233">
    <property type="entry name" value="PH"/>
    <property type="match status" value="1"/>
</dbReference>
<dbReference type="PANTHER" id="PTHR22902:SF53">
    <property type="entry name" value="INOSITOL PHOSPHATASE INTERACTING PROTEIN, ISOFORM A"/>
    <property type="match status" value="1"/>
</dbReference>
<evidence type="ECO:0000313" key="4">
    <source>
        <dbReference type="RefSeq" id="XP_030377541.1"/>
    </source>
</evidence>
<feature type="region of interest" description="Disordered" evidence="1">
    <location>
        <begin position="129"/>
        <end position="171"/>
    </location>
</feature>